<proteinExistence type="predicted"/>
<feature type="compositionally biased region" description="Polar residues" evidence="1">
    <location>
        <begin position="451"/>
        <end position="463"/>
    </location>
</feature>
<keyword evidence="4" id="KW-1185">Reference proteome</keyword>
<dbReference type="RefSeq" id="WP_090173621.1">
    <property type="nucleotide sequence ID" value="NZ_FOFB01000061.1"/>
</dbReference>
<dbReference type="GO" id="GO:0004803">
    <property type="term" value="F:transposase activity"/>
    <property type="evidence" value="ECO:0007669"/>
    <property type="project" value="InterPro"/>
</dbReference>
<dbReference type="Pfam" id="PF02371">
    <property type="entry name" value="Transposase_20"/>
    <property type="match status" value="1"/>
</dbReference>
<dbReference type="AlphaFoldDB" id="A0A1H9PKR4"/>
<evidence type="ECO:0000259" key="2">
    <source>
        <dbReference type="Pfam" id="PF02371"/>
    </source>
</evidence>
<organism evidence="3 4">
    <name type="scientific">Neolewinella agarilytica</name>
    <dbReference type="NCBI Taxonomy" id="478744"/>
    <lineage>
        <taxon>Bacteria</taxon>
        <taxon>Pseudomonadati</taxon>
        <taxon>Bacteroidota</taxon>
        <taxon>Saprospiria</taxon>
        <taxon>Saprospirales</taxon>
        <taxon>Lewinellaceae</taxon>
        <taxon>Neolewinella</taxon>
    </lineage>
</organism>
<gene>
    <name evidence="3" type="ORF">SAMN05444359_1611</name>
</gene>
<sequence length="463" mass="52077">MSKTIIVAADVSKGYADFLIGDSDKKTLVEPFQLDDNKAGHTRLREQIVLLQQTYKPVRILLVVESTGGYEDNWLRMVKQPALSGFVESYRLNAKITHHEYRVQKRNSISDGISTLTIAHHVAKNLENFSPREIVVDPRYAPARNLIRHITSLDQDCTGHKNSLQKLLYQYLPSLVPFVPKNWSRYFLQMLATYGSKRSIQLAAAHGLKQIKRVPKGKASELHRALREGIDMKETPPMVVLAIQSKARHILMLQEEIDALEKQLCQMAPVSEKQVAQLCSIGGMGRVTATILLCFIEDVDRFDSAKAMAAFFGVQPRVKISGDGSVKIGMSKQGNGIVRRMSYLLAFRSLGQEPYLKSIYAKFRQKGMTHDGALGVLMHKLLRIMYGMLKNGSNFDAGVDQLNQITPRANEETKEVKLLVKADLTRRFQPRSQDAPISNRQRRKRKKDQESQAATVAESTGSS</sequence>
<dbReference type="PANTHER" id="PTHR33055:SF3">
    <property type="entry name" value="PUTATIVE TRANSPOSASE FOR IS117-RELATED"/>
    <property type="match status" value="1"/>
</dbReference>
<dbReference type="EMBL" id="FOFB01000061">
    <property type="protein sequence ID" value="SER48831.1"/>
    <property type="molecule type" value="Genomic_DNA"/>
</dbReference>
<reference evidence="4" key="1">
    <citation type="submission" date="2016-10" db="EMBL/GenBank/DDBJ databases">
        <authorList>
            <person name="Varghese N."/>
            <person name="Submissions S."/>
        </authorList>
    </citation>
    <scope>NUCLEOTIDE SEQUENCE [LARGE SCALE GENOMIC DNA]</scope>
    <source>
        <strain evidence="4">DSM 24740</strain>
    </source>
</reference>
<dbReference type="GO" id="GO:0006313">
    <property type="term" value="P:DNA transposition"/>
    <property type="evidence" value="ECO:0007669"/>
    <property type="project" value="InterPro"/>
</dbReference>
<feature type="domain" description="Transposase IS116/IS110/IS902 C-terminal" evidence="2">
    <location>
        <begin position="277"/>
        <end position="350"/>
    </location>
</feature>
<feature type="compositionally biased region" description="Polar residues" evidence="1">
    <location>
        <begin position="430"/>
        <end position="439"/>
    </location>
</feature>
<dbReference type="InterPro" id="IPR003346">
    <property type="entry name" value="Transposase_20"/>
</dbReference>
<evidence type="ECO:0000313" key="4">
    <source>
        <dbReference type="Proteomes" id="UP000199021"/>
    </source>
</evidence>
<dbReference type="PANTHER" id="PTHR33055">
    <property type="entry name" value="TRANSPOSASE FOR INSERTION SEQUENCE ELEMENT IS1111A"/>
    <property type="match status" value="1"/>
</dbReference>
<evidence type="ECO:0000256" key="1">
    <source>
        <dbReference type="SAM" id="MobiDB-lite"/>
    </source>
</evidence>
<dbReference type="OrthoDB" id="964423at2"/>
<dbReference type="InterPro" id="IPR047650">
    <property type="entry name" value="Transpos_IS110"/>
</dbReference>
<protein>
    <submittedName>
        <fullName evidence="3">Transposase</fullName>
    </submittedName>
</protein>
<feature type="region of interest" description="Disordered" evidence="1">
    <location>
        <begin position="427"/>
        <end position="463"/>
    </location>
</feature>
<accession>A0A1H9PKR4</accession>
<dbReference type="STRING" id="478744.SAMN05444359_1611"/>
<evidence type="ECO:0000313" key="3">
    <source>
        <dbReference type="EMBL" id="SER48831.1"/>
    </source>
</evidence>
<dbReference type="GO" id="GO:0003677">
    <property type="term" value="F:DNA binding"/>
    <property type="evidence" value="ECO:0007669"/>
    <property type="project" value="InterPro"/>
</dbReference>
<name>A0A1H9PKR4_9BACT</name>
<dbReference type="NCBIfam" id="NF033542">
    <property type="entry name" value="transpos_IS110"/>
    <property type="match status" value="1"/>
</dbReference>
<dbReference type="Proteomes" id="UP000199021">
    <property type="component" value="Unassembled WGS sequence"/>
</dbReference>
<dbReference type="InParanoid" id="A0A1H9PKR4"/>